<reference evidence="4" key="1">
    <citation type="journal article" date="2019" name="Int. J. Syst. Evol. Microbiol.">
        <title>The Global Catalogue of Microorganisms (GCM) 10K type strain sequencing project: providing services to taxonomists for standard genome sequencing and annotation.</title>
        <authorList>
            <consortium name="The Broad Institute Genomics Platform"/>
            <consortium name="The Broad Institute Genome Sequencing Center for Infectious Disease"/>
            <person name="Wu L."/>
            <person name="Ma J."/>
        </authorList>
    </citation>
    <scope>NUCLEOTIDE SEQUENCE [LARGE SCALE GENOMIC DNA]</scope>
    <source>
        <strain evidence="4">JCM 16925</strain>
    </source>
</reference>
<keyword evidence="2" id="KW-1133">Transmembrane helix</keyword>
<evidence type="ECO:0000313" key="3">
    <source>
        <dbReference type="EMBL" id="GAA4090885.1"/>
    </source>
</evidence>
<accession>A0ABP7WKA4</accession>
<protein>
    <recommendedName>
        <fullName evidence="5">Major facilitator superfamily (MFS) profile domain-containing protein</fullName>
    </recommendedName>
</protein>
<dbReference type="EMBL" id="BAAAZY010000042">
    <property type="protein sequence ID" value="GAA4090885.1"/>
    <property type="molecule type" value="Genomic_DNA"/>
</dbReference>
<evidence type="ECO:0008006" key="5">
    <source>
        <dbReference type="Google" id="ProtNLM"/>
    </source>
</evidence>
<evidence type="ECO:0000256" key="1">
    <source>
        <dbReference type="SAM" id="MobiDB-lite"/>
    </source>
</evidence>
<name>A0ABP7WKA4_9ACTN</name>
<evidence type="ECO:0000256" key="2">
    <source>
        <dbReference type="SAM" id="Phobius"/>
    </source>
</evidence>
<proteinExistence type="predicted"/>
<sequence length="92" mass="9196">MVSATARIGGVLGAAAAFAIAMARGGLSAWATGALTAGALALVAVVLFIPSETPARRLGHLIQAWRNPAEATMRPASAQPPATPPQPSPDGR</sequence>
<feature type="transmembrane region" description="Helical" evidence="2">
    <location>
        <begin position="29"/>
        <end position="49"/>
    </location>
</feature>
<keyword evidence="2" id="KW-0812">Transmembrane</keyword>
<dbReference type="Proteomes" id="UP001499984">
    <property type="component" value="Unassembled WGS sequence"/>
</dbReference>
<organism evidence="3 4">
    <name type="scientific">Streptomyces shaanxiensis</name>
    <dbReference type="NCBI Taxonomy" id="653357"/>
    <lineage>
        <taxon>Bacteria</taxon>
        <taxon>Bacillati</taxon>
        <taxon>Actinomycetota</taxon>
        <taxon>Actinomycetes</taxon>
        <taxon>Kitasatosporales</taxon>
        <taxon>Streptomycetaceae</taxon>
        <taxon>Streptomyces</taxon>
    </lineage>
</organism>
<comment type="caution">
    <text evidence="3">The sequence shown here is derived from an EMBL/GenBank/DDBJ whole genome shotgun (WGS) entry which is preliminary data.</text>
</comment>
<keyword evidence="2" id="KW-0472">Membrane</keyword>
<keyword evidence="4" id="KW-1185">Reference proteome</keyword>
<evidence type="ECO:0000313" key="4">
    <source>
        <dbReference type="Proteomes" id="UP001499984"/>
    </source>
</evidence>
<feature type="compositionally biased region" description="Pro residues" evidence="1">
    <location>
        <begin position="81"/>
        <end position="92"/>
    </location>
</feature>
<feature type="region of interest" description="Disordered" evidence="1">
    <location>
        <begin position="69"/>
        <end position="92"/>
    </location>
</feature>
<gene>
    <name evidence="3" type="ORF">GCM10022233_87770</name>
</gene>